<accession>A0A9W6QIV7</accession>
<name>A0A9W6QIV7_9PSEU</name>
<dbReference type="Proteomes" id="UP001165042">
    <property type="component" value="Unassembled WGS sequence"/>
</dbReference>
<keyword evidence="1" id="KW-0812">Transmembrane</keyword>
<comment type="caution">
    <text evidence="2">The sequence shown here is derived from an EMBL/GenBank/DDBJ whole genome shotgun (WGS) entry which is preliminary data.</text>
</comment>
<protein>
    <recommendedName>
        <fullName evidence="4">NhaP-type Na+/H+ or K+/H+ antiporter</fullName>
    </recommendedName>
</protein>
<dbReference type="RefSeq" id="WP_285609863.1">
    <property type="nucleotide sequence ID" value="NZ_BSSD01000002.1"/>
</dbReference>
<reference evidence="2" key="1">
    <citation type="submission" date="2023-02" db="EMBL/GenBank/DDBJ databases">
        <title>Actinokineospora globicatena NBRC 15670.</title>
        <authorList>
            <person name="Ichikawa N."/>
            <person name="Sato H."/>
            <person name="Tonouchi N."/>
        </authorList>
    </citation>
    <scope>NUCLEOTIDE SEQUENCE</scope>
    <source>
        <strain evidence="2">NBRC 15670</strain>
    </source>
</reference>
<keyword evidence="1" id="KW-1133">Transmembrane helix</keyword>
<gene>
    <name evidence="2" type="ORF">Aglo03_20690</name>
</gene>
<organism evidence="2 3">
    <name type="scientific">Actinokineospora globicatena</name>
    <dbReference type="NCBI Taxonomy" id="103729"/>
    <lineage>
        <taxon>Bacteria</taxon>
        <taxon>Bacillati</taxon>
        <taxon>Actinomycetota</taxon>
        <taxon>Actinomycetes</taxon>
        <taxon>Pseudonocardiales</taxon>
        <taxon>Pseudonocardiaceae</taxon>
        <taxon>Actinokineospora</taxon>
    </lineage>
</organism>
<feature type="transmembrane region" description="Helical" evidence="1">
    <location>
        <begin position="36"/>
        <end position="54"/>
    </location>
</feature>
<evidence type="ECO:0000313" key="3">
    <source>
        <dbReference type="Proteomes" id="UP001165042"/>
    </source>
</evidence>
<evidence type="ECO:0000313" key="2">
    <source>
        <dbReference type="EMBL" id="GLW91253.1"/>
    </source>
</evidence>
<sequence>MSQSSGSRLPLAVLGVTVVCWAVAGLTGISGVHTGAAYHLFVMALLAVGLYGSTRGIALDELRGNIGVVVLAVTVGVLAKTALIAGVMYLVDSRPVSLVLGVAVAQIDPLSVAATLNRRMSGRAKSILSAWAAFDDPVTVLMVVYLSAFALGTPGVLSSGLADLGTSLLLNAAFAVAAIGLWFVFRSRLVPVGTVPVGTVLVGTVLVGTVLVLAFAVVAVTQGLMLGVALAGLVVRPFAGHPRAERVLEKALTGALLLAGVALGVVLAGTVGPGSTGLLLKGLLLGVAAFGAQVVVGSLIAIRMSRYDRWCLALSQQNGLTAIVLALLLEPSFPGTVAVVGPAIVVTYLLFTAGGHVLDRIPLDRTPQTLPFPTIPSVGKSAA</sequence>
<dbReference type="EMBL" id="BSSD01000002">
    <property type="protein sequence ID" value="GLW91253.1"/>
    <property type="molecule type" value="Genomic_DNA"/>
</dbReference>
<feature type="transmembrane region" description="Helical" evidence="1">
    <location>
        <begin position="128"/>
        <end position="152"/>
    </location>
</feature>
<keyword evidence="1" id="KW-0472">Membrane</keyword>
<feature type="transmembrane region" description="Helical" evidence="1">
    <location>
        <begin position="66"/>
        <end position="90"/>
    </location>
</feature>
<feature type="transmembrane region" description="Helical" evidence="1">
    <location>
        <begin position="251"/>
        <end position="271"/>
    </location>
</feature>
<feature type="transmembrane region" description="Helical" evidence="1">
    <location>
        <begin position="12"/>
        <end position="30"/>
    </location>
</feature>
<feature type="transmembrane region" description="Helical" evidence="1">
    <location>
        <begin position="223"/>
        <end position="239"/>
    </location>
</feature>
<feature type="transmembrane region" description="Helical" evidence="1">
    <location>
        <begin position="197"/>
        <end position="217"/>
    </location>
</feature>
<proteinExistence type="predicted"/>
<evidence type="ECO:0008006" key="4">
    <source>
        <dbReference type="Google" id="ProtNLM"/>
    </source>
</evidence>
<feature type="transmembrane region" description="Helical" evidence="1">
    <location>
        <begin position="283"/>
        <end position="302"/>
    </location>
</feature>
<evidence type="ECO:0000256" key="1">
    <source>
        <dbReference type="SAM" id="Phobius"/>
    </source>
</evidence>
<keyword evidence="3" id="KW-1185">Reference proteome</keyword>
<feature type="transmembrane region" description="Helical" evidence="1">
    <location>
        <begin position="164"/>
        <end position="185"/>
    </location>
</feature>
<dbReference type="AlphaFoldDB" id="A0A9W6QIV7"/>